<organism evidence="1">
    <name type="scientific">Human herpesvirus 2</name>
    <name type="common">HHV-2</name>
    <name type="synonym">Human herpes simplex virus 2</name>
    <dbReference type="NCBI Taxonomy" id="10310"/>
    <lineage>
        <taxon>Viruses</taxon>
        <taxon>Duplodnaviria</taxon>
        <taxon>Heunggongvirae</taxon>
        <taxon>Peploviricota</taxon>
        <taxon>Herviviricetes</taxon>
        <taxon>Herpesvirales</taxon>
        <taxon>Orthoherpesviridae</taxon>
        <taxon>Alphaherpesvirinae</taxon>
        <taxon>Simplexvirus</taxon>
        <taxon>Simplexvirus humanalpha2</taxon>
    </lineage>
</organism>
<accession>A0A481TQS7</accession>
<dbReference type="EMBL" id="MH790634">
    <property type="protein sequence ID" value="QBH82861.1"/>
    <property type="molecule type" value="Genomic_DNA"/>
</dbReference>
<proteinExistence type="predicted"/>
<protein>
    <submittedName>
        <fullName evidence="1">UL52</fullName>
    </submittedName>
</protein>
<evidence type="ECO:0000313" key="1">
    <source>
        <dbReference type="EMBL" id="QBH82861.1"/>
    </source>
</evidence>
<organismHost>
    <name type="scientific">Homo sapiens</name>
    <name type="common">Human</name>
    <dbReference type="NCBI Taxonomy" id="9606"/>
</organismHost>
<sequence>MALTVAIVHNAPARIGSGSTAPCMSPANRCARSSGACPWGSAASPRCSCTTRRACWRRTAGRIMGAPKAPFGF</sequence>
<name>A0A481TQS7_HHV2</name>
<reference evidence="1" key="1">
    <citation type="submission" date="2018-08" db="EMBL/GenBank/DDBJ databases">
        <title>HSV2 whole genome sequences from clinical isolates.</title>
        <authorList>
            <person name="Roychoudhury P."/>
            <person name="Greninger A.L."/>
            <person name="Jerome K.R."/>
            <person name="Johnston C."/>
            <person name="Wald A."/>
            <person name="Xie H."/>
        </authorList>
    </citation>
    <scope>NUCLEOTIDE SEQUENCE</scope>
    <source>
        <strain evidence="1">2000-9815</strain>
    </source>
</reference>